<dbReference type="OrthoDB" id="3690956at2"/>
<dbReference type="STRING" id="112413.SAMN05421854_110254"/>
<evidence type="ECO:0000313" key="1">
    <source>
        <dbReference type="EMBL" id="SFQ31675.1"/>
    </source>
</evidence>
<dbReference type="EMBL" id="FOWC01000010">
    <property type="protein sequence ID" value="SFQ31675.1"/>
    <property type="molecule type" value="Genomic_DNA"/>
</dbReference>
<dbReference type="RefSeq" id="WP_093575786.1">
    <property type="nucleotide sequence ID" value="NZ_FOWC01000010.1"/>
</dbReference>
<reference evidence="1 2" key="1">
    <citation type="submission" date="2016-10" db="EMBL/GenBank/DDBJ databases">
        <authorList>
            <person name="de Groot N.N."/>
        </authorList>
    </citation>
    <scope>NUCLEOTIDE SEQUENCE [LARGE SCALE GENOMIC DNA]</scope>
    <source>
        <strain evidence="1 2">DSM 44637</strain>
    </source>
</reference>
<name>A0A1I5XI69_9PSEU</name>
<proteinExistence type="predicted"/>
<accession>A0A1I5XI69</accession>
<dbReference type="AlphaFoldDB" id="A0A1I5XI69"/>
<organism evidence="1 2">
    <name type="scientific">Amycolatopsis rubida</name>
    <dbReference type="NCBI Taxonomy" id="112413"/>
    <lineage>
        <taxon>Bacteria</taxon>
        <taxon>Bacillati</taxon>
        <taxon>Actinomycetota</taxon>
        <taxon>Actinomycetes</taxon>
        <taxon>Pseudonocardiales</taxon>
        <taxon>Pseudonocardiaceae</taxon>
        <taxon>Amycolatopsis</taxon>
    </lineage>
</organism>
<sequence>MTELTHAAAAIHDCPPHSVGAVLAALRAYGYLYDGEDAADVLHVGTWLEADPESHRMGRDFAHAMMESAPDAAFTAYDAPRDGELGEVNTYVPDLGLFNAPCGADAEPMFRRSELLKLAAQPAADRDRALRLPWLNATSRMPGRTVAGPPRLVARWTLGGPIVVPDDTHADLVAPGPIATEERAREALARLGFAQGPDWRAPGGSCWPTSTAAPATAA</sequence>
<gene>
    <name evidence="1" type="ORF">SAMN05421854_110254</name>
</gene>
<protein>
    <submittedName>
        <fullName evidence="1">Uncharacterized protein</fullName>
    </submittedName>
</protein>
<dbReference type="Proteomes" id="UP000199137">
    <property type="component" value="Unassembled WGS sequence"/>
</dbReference>
<evidence type="ECO:0000313" key="2">
    <source>
        <dbReference type="Proteomes" id="UP000199137"/>
    </source>
</evidence>